<organism evidence="2 4">
    <name type="scientific">Ignatzschineria cameli</name>
    <dbReference type="NCBI Taxonomy" id="2182793"/>
    <lineage>
        <taxon>Bacteria</taxon>
        <taxon>Pseudomonadati</taxon>
        <taxon>Pseudomonadota</taxon>
        <taxon>Gammaproteobacteria</taxon>
        <taxon>Cardiobacteriales</taxon>
        <taxon>Ignatzschineriaceae</taxon>
        <taxon>Ignatzschineria</taxon>
    </lineage>
</organism>
<dbReference type="EMBL" id="QEWV01000005">
    <property type="protein sequence ID" value="PWD91691.1"/>
    <property type="molecule type" value="Genomic_DNA"/>
</dbReference>
<reference evidence="2" key="1">
    <citation type="journal article" date="2018" name="Genome Announc.">
        <title>Ignatzschineria cameli sp. nov., isolated from necrotic foot tissue of dromedaries (Camelus dromedarius) and associated maggots (Wohlfahrtia species) in Dubai.</title>
        <authorList>
            <person name="Tsang C.C."/>
            <person name="Tang J.Y."/>
            <person name="Fong J.Y."/>
            <person name="Kinne J."/>
            <person name="Lee H.H."/>
            <person name="Joseph M."/>
            <person name="Jose S."/>
            <person name="Schuster R.K."/>
            <person name="Tang Y."/>
            <person name="Sivakumar S."/>
            <person name="Chen J.H."/>
            <person name="Teng J.L."/>
            <person name="Lau S.K."/>
            <person name="Wernery U."/>
            <person name="Woo P.C."/>
        </authorList>
    </citation>
    <scope>NUCLEOTIDE SEQUENCE</scope>
    <source>
        <strain evidence="2">UAE-HKU57</strain>
        <strain evidence="3">UAE-HKU58</strain>
    </source>
</reference>
<protein>
    <recommendedName>
        <fullName evidence="6">Outer membrane lipoprotein-sorting protein</fullName>
    </recommendedName>
</protein>
<dbReference type="Proteomes" id="UP000245217">
    <property type="component" value="Unassembled WGS sequence"/>
</dbReference>
<reference evidence="4 5" key="2">
    <citation type="submission" date="2018-05" db="EMBL/GenBank/DDBJ databases">
        <title>Ignatzschineria dubaiensis sp. nov., isolated from necrotic foot tissues of dromedaries (Camelus dromedarius) and associated maggots in Dubai, United Arab Emirates.</title>
        <authorList>
            <person name="Tsang C.C."/>
            <person name="Tang J.Y.M."/>
            <person name="Fong J.Y.H."/>
            <person name="Kinne J."/>
            <person name="Lee H.H."/>
            <person name="Joseph M."/>
            <person name="Jose S."/>
            <person name="Schuster R.K."/>
            <person name="Tang Y."/>
            <person name="Sivakumar S."/>
            <person name="Chen J.H.K."/>
            <person name="Teng J.L.L."/>
            <person name="Lau S.K.P."/>
            <person name="Wernery U."/>
            <person name="Woo P.C.Y."/>
        </authorList>
    </citation>
    <scope>NUCLEOTIDE SEQUENCE [LARGE SCALE GENOMIC DNA]</scope>
    <source>
        <strain evidence="4">UAE-HKU57</strain>
        <strain evidence="5">UAE-HKU58</strain>
    </source>
</reference>
<evidence type="ECO:0000313" key="4">
    <source>
        <dbReference type="Proteomes" id="UP000245059"/>
    </source>
</evidence>
<evidence type="ECO:0000313" key="2">
    <source>
        <dbReference type="EMBL" id="PWD85803.1"/>
    </source>
</evidence>
<name>A0A2U2AQB4_9GAMM</name>
<evidence type="ECO:0000313" key="5">
    <source>
        <dbReference type="Proteomes" id="UP000245217"/>
    </source>
</evidence>
<keyword evidence="5" id="KW-1185">Reference proteome</keyword>
<dbReference type="AlphaFoldDB" id="A0A2U2AQB4"/>
<dbReference type="OrthoDB" id="7059987at2"/>
<feature type="chain" id="PRO_5015624897" description="Outer membrane lipoprotein-sorting protein" evidence="1">
    <location>
        <begin position="20"/>
        <end position="321"/>
    </location>
</feature>
<dbReference type="RefSeq" id="WP_109201822.1">
    <property type="nucleotide sequence ID" value="NZ_QEWS01000005.1"/>
</dbReference>
<sequence>MRKLTFLLFMVFGLPIAQATDNEIDIIVKSISMMDFCKKKTALCPSDKPDPKRYNGMGGKLNPTPVGEEFGKKIYIIKMKDNSILYFHNKSDDFFNDRGGLVTLSSHEKRLQEAGKPVIEGSSIIVDKVVLDTDGIGYKYHLSTGDELWGDEFLALRSLLEQIPKEHEITLMSIIDDIDITHDDVEDRFFLSIKEPMGTRMRERLPIQPYIGIQDGRSWMRFKVYYVADNWLFVEKVLIKTDDKKRTFDNLHFKRDNSGGIIWEWADINATDQEIQTIKDIVSSENTVVRFYGKNYYNDRKISNKQKKLLENILQIQSFFQ</sequence>
<evidence type="ECO:0000313" key="3">
    <source>
        <dbReference type="EMBL" id="PWD91691.1"/>
    </source>
</evidence>
<keyword evidence="1" id="KW-0732">Signal</keyword>
<dbReference type="Proteomes" id="UP000245059">
    <property type="component" value="Unassembled WGS sequence"/>
</dbReference>
<comment type="caution">
    <text evidence="2">The sequence shown here is derived from an EMBL/GenBank/DDBJ whole genome shotgun (WGS) entry which is preliminary data.</text>
</comment>
<dbReference type="EMBL" id="QEWW01000004">
    <property type="protein sequence ID" value="PWD85803.1"/>
    <property type="molecule type" value="Genomic_DNA"/>
</dbReference>
<evidence type="ECO:0008006" key="6">
    <source>
        <dbReference type="Google" id="ProtNLM"/>
    </source>
</evidence>
<proteinExistence type="predicted"/>
<gene>
    <name evidence="2" type="ORF">DC077_07145</name>
    <name evidence="3" type="ORF">DC078_06765</name>
</gene>
<feature type="signal peptide" evidence="1">
    <location>
        <begin position="1"/>
        <end position="19"/>
    </location>
</feature>
<evidence type="ECO:0000256" key="1">
    <source>
        <dbReference type="SAM" id="SignalP"/>
    </source>
</evidence>
<accession>A0A2U2AQB4</accession>